<proteinExistence type="predicted"/>
<dbReference type="Proteomes" id="UP000446348">
    <property type="component" value="Unassembled WGS sequence"/>
</dbReference>
<keyword evidence="1" id="KW-0812">Transmembrane</keyword>
<feature type="transmembrane region" description="Helical" evidence="1">
    <location>
        <begin position="146"/>
        <end position="167"/>
    </location>
</feature>
<keyword evidence="1" id="KW-1133">Transmembrane helix</keyword>
<evidence type="ECO:0000256" key="1">
    <source>
        <dbReference type="SAM" id="Phobius"/>
    </source>
</evidence>
<feature type="transmembrane region" description="Helical" evidence="1">
    <location>
        <begin position="80"/>
        <end position="97"/>
    </location>
</feature>
<evidence type="ECO:0000313" key="2">
    <source>
        <dbReference type="EMBL" id="NBI79957.1"/>
    </source>
</evidence>
<keyword evidence="1" id="KW-0472">Membrane</keyword>
<name>A0A845RK42_9FIRM</name>
<dbReference type="RefSeq" id="WP_160210684.1">
    <property type="nucleotide sequence ID" value="NZ_QXWZ01000029.1"/>
</dbReference>
<feature type="transmembrane region" description="Helical" evidence="1">
    <location>
        <begin position="21"/>
        <end position="41"/>
    </location>
</feature>
<dbReference type="InterPro" id="IPR025699">
    <property type="entry name" value="ABC2_memb-like"/>
</dbReference>
<comment type="caution">
    <text evidence="2">The sequence shown here is derived from an EMBL/GenBank/DDBJ whole genome shotgun (WGS) entry which is preliminary data.</text>
</comment>
<dbReference type="Pfam" id="PF13346">
    <property type="entry name" value="ABC2_membrane_5"/>
    <property type="match status" value="1"/>
</dbReference>
<evidence type="ECO:0000313" key="3">
    <source>
        <dbReference type="Proteomes" id="UP000446348"/>
    </source>
</evidence>
<organism evidence="2 3">
    <name type="scientific">Anaerotruncus colihominis</name>
    <dbReference type="NCBI Taxonomy" id="169435"/>
    <lineage>
        <taxon>Bacteria</taxon>
        <taxon>Bacillati</taxon>
        <taxon>Bacillota</taxon>
        <taxon>Clostridia</taxon>
        <taxon>Eubacteriales</taxon>
        <taxon>Oscillospiraceae</taxon>
        <taxon>Anaerotruncus</taxon>
    </lineage>
</organism>
<dbReference type="EMBL" id="QXWZ01000029">
    <property type="protein sequence ID" value="NBI79957.1"/>
    <property type="molecule type" value="Genomic_DNA"/>
</dbReference>
<accession>A0A845RK42</accession>
<reference evidence="2 3" key="1">
    <citation type="submission" date="2018-08" db="EMBL/GenBank/DDBJ databases">
        <title>Murine metabolic-syndrome-specific gut microbial biobank.</title>
        <authorList>
            <person name="Liu C."/>
        </authorList>
    </citation>
    <scope>NUCLEOTIDE SEQUENCE [LARGE SCALE GENOMIC DNA]</scope>
    <source>
        <strain evidence="2 3">X69</strain>
    </source>
</reference>
<evidence type="ECO:0008006" key="4">
    <source>
        <dbReference type="Google" id="ProtNLM"/>
    </source>
</evidence>
<feature type="transmembrane region" description="Helical" evidence="1">
    <location>
        <begin position="117"/>
        <end position="139"/>
    </location>
</feature>
<dbReference type="AlphaFoldDB" id="A0A845RK42"/>
<sequence length="211" mass="22004">MRNIARLLAFDLRSLRAAPTGAAAILLETALFSMSDILAVIGFLMGAWVVSCTAVADDGAVSAAVCTLPVTRAQIVCARYLFTGASLLALCGIMRLINGAAAPLLPHALNRLGTDAGMAVGFFAGALLASVMLALFYTLGAVCAQGWFLALFCALFLGTALFGRQIAQSGDLWRLPRGMVLVLWAAGLAVLAVSFLVARYAYTRRSLDAGG</sequence>
<dbReference type="OrthoDB" id="1655186at2"/>
<protein>
    <recommendedName>
        <fullName evidence="4">ABC-2 family transporter protein</fullName>
    </recommendedName>
</protein>
<feature type="transmembrane region" description="Helical" evidence="1">
    <location>
        <begin position="179"/>
        <end position="202"/>
    </location>
</feature>
<gene>
    <name evidence="2" type="ORF">D3Z39_14010</name>
</gene>